<evidence type="ECO:0000313" key="1">
    <source>
        <dbReference type="EMBL" id="MPN03109.1"/>
    </source>
</evidence>
<name>A0A645EPN4_9ZZZZ</name>
<dbReference type="Gene3D" id="3.40.190.10">
    <property type="entry name" value="Periplasmic binding protein-like II"/>
    <property type="match status" value="1"/>
</dbReference>
<comment type="caution">
    <text evidence="1">The sequence shown here is derived from an EMBL/GenBank/DDBJ whole genome shotgun (WGS) entry which is preliminary data.</text>
</comment>
<dbReference type="EMBL" id="VSSQ01049040">
    <property type="protein sequence ID" value="MPN03109.1"/>
    <property type="molecule type" value="Genomic_DNA"/>
</dbReference>
<gene>
    <name evidence="1" type="ORF">SDC9_150332</name>
</gene>
<accession>A0A645EPN4</accession>
<reference evidence="1" key="1">
    <citation type="submission" date="2019-08" db="EMBL/GenBank/DDBJ databases">
        <authorList>
            <person name="Kucharzyk K."/>
            <person name="Murdoch R.W."/>
            <person name="Higgins S."/>
            <person name="Loffler F."/>
        </authorList>
    </citation>
    <scope>NUCLEOTIDE SEQUENCE</scope>
</reference>
<organism evidence="1">
    <name type="scientific">bioreactor metagenome</name>
    <dbReference type="NCBI Taxonomy" id="1076179"/>
    <lineage>
        <taxon>unclassified sequences</taxon>
        <taxon>metagenomes</taxon>
        <taxon>ecological metagenomes</taxon>
    </lineage>
</organism>
<protein>
    <submittedName>
        <fullName evidence="1">Uncharacterized protein</fullName>
    </submittedName>
</protein>
<dbReference type="SUPFAM" id="SSF53850">
    <property type="entry name" value="Periplasmic binding protein-like II"/>
    <property type="match status" value="1"/>
</dbReference>
<proteinExistence type="predicted"/>
<sequence>MPTRLFFLLLLLANCPTVDAEPVVVVAAQQATERLSREEVANIFLGRYRALASGLPAQPIDQPPASALRSAFYQQLVNKDTASINAYWSRLHFSGKATPPLQTTEENEVIRQLLSIPGGIAYVERKQVDQRMRIVFEFMPRVTHESRVNP</sequence>
<dbReference type="AlphaFoldDB" id="A0A645EPN4"/>